<dbReference type="RefSeq" id="WP_251487713.1">
    <property type="nucleotide sequence ID" value="NZ_CAJSLV010000046.1"/>
</dbReference>
<dbReference type="AlphaFoldDB" id="A0A9W4GPV5"/>
<dbReference type="Proteomes" id="UP001152519">
    <property type="component" value="Unassembled WGS sequence"/>
</dbReference>
<organism evidence="3 4">
    <name type="scientific">Actinacidiphila cocklensis</name>
    <dbReference type="NCBI Taxonomy" id="887465"/>
    <lineage>
        <taxon>Bacteria</taxon>
        <taxon>Bacillati</taxon>
        <taxon>Actinomycetota</taxon>
        <taxon>Actinomycetes</taxon>
        <taxon>Kitasatosporales</taxon>
        <taxon>Streptomycetaceae</taxon>
        <taxon>Actinacidiphila</taxon>
    </lineage>
</organism>
<feature type="transmembrane region" description="Helical" evidence="2">
    <location>
        <begin position="75"/>
        <end position="98"/>
    </location>
</feature>
<keyword evidence="2" id="KW-0812">Transmembrane</keyword>
<accession>A0A9W4GPV5</accession>
<keyword evidence="2" id="KW-1133">Transmembrane helix</keyword>
<sequence>MNLRDAKDQVEREHPELKGTERMLAIKALRDQPDPAGPTTAAPEAPEQPAGNGDYFCRNCDQPVKPVVRNVWGKVVTFVALLQLVAVAVSVVSCFTSVDVGDGLRRLASWPAAIHPVGVGVVAALAAFIAAVGVAGSLTQRAERGGTCPKCKSVLATQPGASGE</sequence>
<evidence type="ECO:0000313" key="4">
    <source>
        <dbReference type="Proteomes" id="UP001152519"/>
    </source>
</evidence>
<feature type="region of interest" description="Disordered" evidence="1">
    <location>
        <begin position="29"/>
        <end position="49"/>
    </location>
</feature>
<keyword evidence="4" id="KW-1185">Reference proteome</keyword>
<comment type="caution">
    <text evidence="3">The sequence shown here is derived from an EMBL/GenBank/DDBJ whole genome shotgun (WGS) entry which is preliminary data.</text>
</comment>
<name>A0A9W4GPV5_9ACTN</name>
<keyword evidence="2" id="KW-0472">Membrane</keyword>
<dbReference type="EMBL" id="CAJSLV010000046">
    <property type="protein sequence ID" value="CAG6392773.1"/>
    <property type="molecule type" value="Genomic_DNA"/>
</dbReference>
<proteinExistence type="predicted"/>
<gene>
    <name evidence="3" type="ORF">SCOCK_180150</name>
</gene>
<evidence type="ECO:0000313" key="3">
    <source>
        <dbReference type="EMBL" id="CAG6392773.1"/>
    </source>
</evidence>
<feature type="compositionally biased region" description="Low complexity" evidence="1">
    <location>
        <begin position="37"/>
        <end position="49"/>
    </location>
</feature>
<evidence type="ECO:0000256" key="2">
    <source>
        <dbReference type="SAM" id="Phobius"/>
    </source>
</evidence>
<feature type="transmembrane region" description="Helical" evidence="2">
    <location>
        <begin position="110"/>
        <end position="135"/>
    </location>
</feature>
<reference evidence="3" key="1">
    <citation type="submission" date="2021-05" db="EMBL/GenBank/DDBJ databases">
        <authorList>
            <person name="Arsene-Ploetze F."/>
        </authorList>
    </citation>
    <scope>NUCLEOTIDE SEQUENCE</scope>
    <source>
        <strain evidence="3">DSM 42138</strain>
    </source>
</reference>
<protein>
    <submittedName>
        <fullName evidence="3">Uncharacterized protein</fullName>
    </submittedName>
</protein>
<evidence type="ECO:0000256" key="1">
    <source>
        <dbReference type="SAM" id="MobiDB-lite"/>
    </source>
</evidence>